<protein>
    <recommendedName>
        <fullName evidence="1">Methyltransferase domain-containing protein</fullName>
    </recommendedName>
</protein>
<dbReference type="Pfam" id="PF13649">
    <property type="entry name" value="Methyltransf_25"/>
    <property type="match status" value="1"/>
</dbReference>
<evidence type="ECO:0000313" key="2">
    <source>
        <dbReference type="EMBL" id="GGG78693.1"/>
    </source>
</evidence>
<name>A0A917M6T1_9SPHI</name>
<dbReference type="InterPro" id="IPR029063">
    <property type="entry name" value="SAM-dependent_MTases_sf"/>
</dbReference>
<dbReference type="EMBL" id="BMER01000001">
    <property type="protein sequence ID" value="GGG78693.1"/>
    <property type="molecule type" value="Genomic_DNA"/>
</dbReference>
<evidence type="ECO:0000259" key="1">
    <source>
        <dbReference type="Pfam" id="PF13649"/>
    </source>
</evidence>
<evidence type="ECO:0000313" key="3">
    <source>
        <dbReference type="Proteomes" id="UP000660862"/>
    </source>
</evidence>
<sequence length="305" mass="34683">MTAIESQLVQPIEFLQKIVSKGGPEPHEYDQLTQIADRLGREHKAGNISAIDLKLMQQGFGDECLSATLHGHSIRKPYGYAGDFMIIDKIYREYITPDGRFEKWDRFWQNCAATRAVRNRKAYFVKTIANCLERKGRLDLLNVASGPARDLADLYVRIGRGRVSTVSIEADGRAITYAKGLNSGFGEEIDFVEKNVFRYEPKDVFDVVWSAGLFDYFNDRVFVKMLRKFVSWTKPGGEVIIGNFGTYNPTRAFMELFGDWYLHHRSASQLTSLAVQAGVEKQNIRIENEPEGVNLFLHVRVSGIQ</sequence>
<gene>
    <name evidence="2" type="ORF">GCM10007415_08450</name>
</gene>
<feature type="domain" description="Methyltransferase" evidence="1">
    <location>
        <begin position="141"/>
        <end position="237"/>
    </location>
</feature>
<dbReference type="SUPFAM" id="SSF53335">
    <property type="entry name" value="S-adenosyl-L-methionine-dependent methyltransferases"/>
    <property type="match status" value="1"/>
</dbReference>
<dbReference type="InterPro" id="IPR041698">
    <property type="entry name" value="Methyltransf_25"/>
</dbReference>
<proteinExistence type="predicted"/>
<dbReference type="Proteomes" id="UP000660862">
    <property type="component" value="Unassembled WGS sequence"/>
</dbReference>
<dbReference type="RefSeq" id="WP_188504667.1">
    <property type="nucleotide sequence ID" value="NZ_BMER01000001.1"/>
</dbReference>
<dbReference type="AlphaFoldDB" id="A0A917M6T1"/>
<keyword evidence="3" id="KW-1185">Reference proteome</keyword>
<accession>A0A917M6T1</accession>
<reference evidence="2" key="2">
    <citation type="submission" date="2020-09" db="EMBL/GenBank/DDBJ databases">
        <authorList>
            <person name="Sun Q."/>
            <person name="Zhou Y."/>
        </authorList>
    </citation>
    <scope>NUCLEOTIDE SEQUENCE</scope>
    <source>
        <strain evidence="2">CGMCC 1.12195</strain>
    </source>
</reference>
<reference evidence="2" key="1">
    <citation type="journal article" date="2014" name="Int. J. Syst. Evol. Microbiol.">
        <title>Complete genome sequence of Corynebacterium casei LMG S-19264T (=DSM 44701T), isolated from a smear-ripened cheese.</title>
        <authorList>
            <consortium name="US DOE Joint Genome Institute (JGI-PGF)"/>
            <person name="Walter F."/>
            <person name="Albersmeier A."/>
            <person name="Kalinowski J."/>
            <person name="Ruckert C."/>
        </authorList>
    </citation>
    <scope>NUCLEOTIDE SEQUENCE</scope>
    <source>
        <strain evidence="2">CGMCC 1.12195</strain>
    </source>
</reference>
<dbReference type="Gene3D" id="3.40.50.150">
    <property type="entry name" value="Vaccinia Virus protein VP39"/>
    <property type="match status" value="1"/>
</dbReference>
<organism evidence="2 3">
    <name type="scientific">Parapedobacter pyrenivorans</name>
    <dbReference type="NCBI Taxonomy" id="1305674"/>
    <lineage>
        <taxon>Bacteria</taxon>
        <taxon>Pseudomonadati</taxon>
        <taxon>Bacteroidota</taxon>
        <taxon>Sphingobacteriia</taxon>
        <taxon>Sphingobacteriales</taxon>
        <taxon>Sphingobacteriaceae</taxon>
        <taxon>Parapedobacter</taxon>
    </lineage>
</organism>
<comment type="caution">
    <text evidence="2">The sequence shown here is derived from an EMBL/GenBank/DDBJ whole genome shotgun (WGS) entry which is preliminary data.</text>
</comment>